<dbReference type="PANTHER" id="PTHR32322:SF9">
    <property type="entry name" value="AMINO-ACID METABOLITE EFFLUX PUMP-RELATED"/>
    <property type="match status" value="1"/>
</dbReference>
<sequence>MTRGQLSTTSFTLLALLAFAANSILCRLALSLESLPPLDFTVIRISAAALTLWLLLLARNKAQLSKITQYGSTTGAAYLLVYLVGFSFAYVQLGTASGALLLFAAVQFTMLLANRLSGHRLNTIETMGVVISLIGFVYFVFPQLNASDTLSCISMILAGIAWGLYSLTGARSVAPLEDTASNFIRLVPFAFIGMVIIYLQGEFNYRLSGVMYAVLSGALASGLGYALWYLVLPKLPSSLAAVCQLSVPIWAALGGLWLVDEALTLHLILSAALVLGGIAVVILSRFNKDIS</sequence>
<comment type="caution">
    <text evidence="7">The sequence shown here is derived from an EMBL/GenBank/DDBJ whole genome shotgun (WGS) entry which is preliminary data.</text>
</comment>
<evidence type="ECO:0000256" key="5">
    <source>
        <dbReference type="SAM" id="Phobius"/>
    </source>
</evidence>
<name>A0A136A203_9ALTE</name>
<feature type="domain" description="EamA" evidence="6">
    <location>
        <begin position="151"/>
        <end position="282"/>
    </location>
</feature>
<evidence type="ECO:0000313" key="7">
    <source>
        <dbReference type="EMBL" id="KXI29233.1"/>
    </source>
</evidence>
<dbReference type="Pfam" id="PF00892">
    <property type="entry name" value="EamA"/>
    <property type="match status" value="1"/>
</dbReference>
<feature type="transmembrane region" description="Helical" evidence="5">
    <location>
        <begin position="96"/>
        <end position="114"/>
    </location>
</feature>
<feature type="transmembrane region" description="Helical" evidence="5">
    <location>
        <begin position="182"/>
        <end position="199"/>
    </location>
</feature>
<dbReference type="InterPro" id="IPR000620">
    <property type="entry name" value="EamA_dom"/>
</dbReference>
<evidence type="ECO:0000259" key="6">
    <source>
        <dbReference type="Pfam" id="PF00892"/>
    </source>
</evidence>
<dbReference type="Proteomes" id="UP000070299">
    <property type="component" value="Unassembled WGS sequence"/>
</dbReference>
<dbReference type="RefSeq" id="WP_068376401.1">
    <property type="nucleotide sequence ID" value="NZ_LSNE01000005.1"/>
</dbReference>
<feature type="transmembrane region" description="Helical" evidence="5">
    <location>
        <begin position="153"/>
        <end position="170"/>
    </location>
</feature>
<dbReference type="InterPro" id="IPR037185">
    <property type="entry name" value="EmrE-like"/>
</dbReference>
<feature type="transmembrane region" description="Helical" evidence="5">
    <location>
        <begin position="41"/>
        <end position="58"/>
    </location>
</feature>
<evidence type="ECO:0000256" key="3">
    <source>
        <dbReference type="ARBA" id="ARBA00022989"/>
    </source>
</evidence>
<dbReference type="PANTHER" id="PTHR32322">
    <property type="entry name" value="INNER MEMBRANE TRANSPORTER"/>
    <property type="match status" value="1"/>
</dbReference>
<feature type="transmembrane region" description="Helical" evidence="5">
    <location>
        <begin position="70"/>
        <end position="90"/>
    </location>
</feature>
<organism evidence="7 8">
    <name type="scientific">Paraglaciecola hydrolytica</name>
    <dbReference type="NCBI Taxonomy" id="1799789"/>
    <lineage>
        <taxon>Bacteria</taxon>
        <taxon>Pseudomonadati</taxon>
        <taxon>Pseudomonadota</taxon>
        <taxon>Gammaproteobacteria</taxon>
        <taxon>Alteromonadales</taxon>
        <taxon>Alteromonadaceae</taxon>
        <taxon>Paraglaciecola</taxon>
    </lineage>
</organism>
<dbReference type="InterPro" id="IPR050638">
    <property type="entry name" value="AA-Vitamin_Transporters"/>
</dbReference>
<keyword evidence="2 5" id="KW-0812">Transmembrane</keyword>
<dbReference type="OrthoDB" id="321830at2"/>
<evidence type="ECO:0000313" key="8">
    <source>
        <dbReference type="Proteomes" id="UP000070299"/>
    </source>
</evidence>
<keyword evidence="4 5" id="KW-0472">Membrane</keyword>
<keyword evidence="3 5" id="KW-1133">Transmembrane helix</keyword>
<evidence type="ECO:0000256" key="1">
    <source>
        <dbReference type="ARBA" id="ARBA00004141"/>
    </source>
</evidence>
<dbReference type="SUPFAM" id="SSF103481">
    <property type="entry name" value="Multidrug resistance efflux transporter EmrE"/>
    <property type="match status" value="1"/>
</dbReference>
<proteinExistence type="predicted"/>
<accession>A0A136A203</accession>
<protein>
    <recommendedName>
        <fullName evidence="6">EamA domain-containing protein</fullName>
    </recommendedName>
</protein>
<gene>
    <name evidence="7" type="ORF">AX660_13890</name>
</gene>
<feature type="transmembrane region" description="Helical" evidence="5">
    <location>
        <begin position="121"/>
        <end position="141"/>
    </location>
</feature>
<feature type="transmembrane region" description="Helical" evidence="5">
    <location>
        <begin position="239"/>
        <end position="259"/>
    </location>
</feature>
<dbReference type="STRING" id="1799789.AX660_13890"/>
<feature type="transmembrane region" description="Helical" evidence="5">
    <location>
        <begin position="211"/>
        <end position="232"/>
    </location>
</feature>
<dbReference type="GO" id="GO:0016020">
    <property type="term" value="C:membrane"/>
    <property type="evidence" value="ECO:0007669"/>
    <property type="project" value="UniProtKB-SubCell"/>
</dbReference>
<evidence type="ECO:0000256" key="4">
    <source>
        <dbReference type="ARBA" id="ARBA00023136"/>
    </source>
</evidence>
<comment type="subcellular location">
    <subcellularLocation>
        <location evidence="1">Membrane</location>
        <topology evidence="1">Multi-pass membrane protein</topology>
    </subcellularLocation>
</comment>
<dbReference type="EMBL" id="LSNE01000005">
    <property type="protein sequence ID" value="KXI29233.1"/>
    <property type="molecule type" value="Genomic_DNA"/>
</dbReference>
<keyword evidence="8" id="KW-1185">Reference proteome</keyword>
<reference evidence="8" key="1">
    <citation type="submission" date="2016-02" db="EMBL/GenBank/DDBJ databases">
        <authorList>
            <person name="Schultz-Johansen M."/>
            <person name="Glaring M.A."/>
            <person name="Bech P.K."/>
            <person name="Stougaard P."/>
        </authorList>
    </citation>
    <scope>NUCLEOTIDE SEQUENCE [LARGE SCALE GENOMIC DNA]</scope>
    <source>
        <strain evidence="8">S66</strain>
    </source>
</reference>
<evidence type="ECO:0000256" key="2">
    <source>
        <dbReference type="ARBA" id="ARBA00022692"/>
    </source>
</evidence>
<dbReference type="AlphaFoldDB" id="A0A136A203"/>
<feature type="transmembrane region" description="Helical" evidence="5">
    <location>
        <begin position="265"/>
        <end position="286"/>
    </location>
</feature>